<sequence>MIGNELLWRLLQERCYEHYMEWRQAYAKKFSLLEKDLCELDTVSAAKFCPLQGKSKGHDKEEHREVAK</sequence>
<reference evidence="2" key="1">
    <citation type="submission" date="2022-11" db="UniProtKB">
        <authorList>
            <consortium name="WormBaseParasite"/>
        </authorList>
    </citation>
    <scope>IDENTIFICATION</scope>
</reference>
<accession>A0A915LBR3</accession>
<keyword evidence="1" id="KW-1185">Reference proteome</keyword>
<evidence type="ECO:0000313" key="1">
    <source>
        <dbReference type="Proteomes" id="UP000887565"/>
    </source>
</evidence>
<dbReference type="AlphaFoldDB" id="A0A915LBR3"/>
<evidence type="ECO:0000313" key="2">
    <source>
        <dbReference type="WBParaSite" id="nRc.2.0.1.t47788-RA"/>
    </source>
</evidence>
<dbReference type="Proteomes" id="UP000887565">
    <property type="component" value="Unplaced"/>
</dbReference>
<proteinExistence type="predicted"/>
<organism evidence="1 2">
    <name type="scientific">Romanomermis culicivorax</name>
    <name type="common">Nematode worm</name>
    <dbReference type="NCBI Taxonomy" id="13658"/>
    <lineage>
        <taxon>Eukaryota</taxon>
        <taxon>Metazoa</taxon>
        <taxon>Ecdysozoa</taxon>
        <taxon>Nematoda</taxon>
        <taxon>Enoplea</taxon>
        <taxon>Dorylaimia</taxon>
        <taxon>Mermithida</taxon>
        <taxon>Mermithoidea</taxon>
        <taxon>Mermithidae</taxon>
        <taxon>Romanomermis</taxon>
    </lineage>
</organism>
<dbReference type="WBParaSite" id="nRc.2.0.1.t47788-RA">
    <property type="protein sequence ID" value="nRc.2.0.1.t47788-RA"/>
    <property type="gene ID" value="nRc.2.0.1.g47788"/>
</dbReference>
<protein>
    <submittedName>
        <fullName evidence="2">Uncharacterized protein</fullName>
    </submittedName>
</protein>
<name>A0A915LBR3_ROMCU</name>